<dbReference type="EMBL" id="SRYB01000010">
    <property type="protein sequence ID" value="TGY78865.1"/>
    <property type="molecule type" value="Genomic_DNA"/>
</dbReference>
<protein>
    <submittedName>
        <fullName evidence="1">Uncharacterized protein</fullName>
    </submittedName>
</protein>
<organism evidence="1 2">
    <name type="scientific">Lepagella muris</name>
    <dbReference type="NCBI Taxonomy" id="3032870"/>
    <lineage>
        <taxon>Bacteria</taxon>
        <taxon>Pseudomonadati</taxon>
        <taxon>Bacteroidota</taxon>
        <taxon>Bacteroidia</taxon>
        <taxon>Bacteroidales</taxon>
        <taxon>Muribaculaceae</taxon>
        <taxon>Lepagella</taxon>
    </lineage>
</organism>
<gene>
    <name evidence="1" type="ORF">E5331_08665</name>
</gene>
<evidence type="ECO:0000313" key="1">
    <source>
        <dbReference type="EMBL" id="TGY78865.1"/>
    </source>
</evidence>
<keyword evidence="2" id="KW-1185">Reference proteome</keyword>
<accession>A0AC61RLU1</accession>
<name>A0AC61RLU1_9BACT</name>
<dbReference type="Proteomes" id="UP000306319">
    <property type="component" value="Unassembled WGS sequence"/>
</dbReference>
<comment type="caution">
    <text evidence="1">The sequence shown here is derived from an EMBL/GenBank/DDBJ whole genome shotgun (WGS) entry which is preliminary data.</text>
</comment>
<sequence>MKQSMSYIRLIAFSMTLSIFSLVSCESGLDFALDKAGENRGEMEKVLEYFRNDLDPLKYEAAQFLISNMPYHYSYSGDVVEQYDSIYLEMAKYPVQKRDSVLAAITENLDLKSARVITDIRSLTADYLIKAINDAFETWKNTPWHETYDKSLFFNYVLPYRLTQEQPSDWREEIERCFPYLSSDFVISRRGMYYEAEDADLRGCREQSLENASQRKIVDLDNSDAEVSFQLSSPLNANKQIWLRYASVSENPEISVIVNGRHVIDSRLQPTVFMQELRDSRFGIPIDLQAGENTLTIKYKSGRILLDRIMVSAIEPIKSDKSKDFTSSLYRIRNAATGNYITFDTVQKSLLNLIRLLPLEEKTDSSPMLRFDFKGEQCWSISSFRRDSMDLCIEARYCSTDVGAPMSQYHYQGGFHQRWIIIPCGMGTFKIMGKDSGLFLESATNEDGDEILIQTPFADKETQKWDMEICGANTIPNPHYQFGSAIAEAMKVYDRIGQFEWMKFKGPIPPKTASLIKAKTGHCVCEASFTVSLCRYLGIPAAIDFTPNYGNRNQGHTWSVLINPDGTSTLFHNGFAPGDSVYFVRDYVKPKVYRHQFQLNRKIADDLKGEKDVPRLFRNADFIDVTEEYCPVTDVTRTVPANVNGKIAYICVFDNKDWVPIDYARISGRKATFRLMGRNVAYIAATFKDGNLKPFGNPFIINSDGNIREIVADKVKCRDMTVLRKYPFMSYRDPFNHRMEGGRFEASDNSEFRDASLLHTHKGITNGNWYDVNINDDDSYLYIRYIGPNDSYCNINEIEFIGECGNILHGEIIGTSGVAGKEKEKVFDGDILSGFEGDSPDGHWIGLKLDKPQRIDRIRYIPRTDGNCIEIDDQYELLYWDDNRWVSIGKKIADSNSIVFPKVPIGGLYLVRDLTKGKEERIFTYEDMKQIWW</sequence>
<proteinExistence type="predicted"/>
<reference evidence="1" key="1">
    <citation type="submission" date="2019-04" db="EMBL/GenBank/DDBJ databases">
        <title>Microbes associate with the intestines of laboratory mice.</title>
        <authorList>
            <person name="Navarre W."/>
            <person name="Wong E."/>
            <person name="Huang K."/>
            <person name="Tropini C."/>
            <person name="Ng K."/>
            <person name="Yu B."/>
        </authorList>
    </citation>
    <scope>NUCLEOTIDE SEQUENCE</scope>
    <source>
        <strain evidence="1">NM04_E33</strain>
    </source>
</reference>
<evidence type="ECO:0000313" key="2">
    <source>
        <dbReference type="Proteomes" id="UP000306319"/>
    </source>
</evidence>